<dbReference type="eggNOG" id="COG2267">
    <property type="taxonomic scope" value="Bacteria"/>
</dbReference>
<keyword evidence="3" id="KW-1185">Reference proteome</keyword>
<organism evidence="2 3">
    <name type="scientific">Lonsdalea quercina</name>
    <dbReference type="NCBI Taxonomy" id="71657"/>
    <lineage>
        <taxon>Bacteria</taxon>
        <taxon>Pseudomonadati</taxon>
        <taxon>Pseudomonadota</taxon>
        <taxon>Gammaproteobacteria</taxon>
        <taxon>Enterobacterales</taxon>
        <taxon>Pectobacteriaceae</taxon>
        <taxon>Lonsdalea</taxon>
    </lineage>
</organism>
<gene>
    <name evidence="2" type="ORF">SAMN02982996_02948</name>
</gene>
<evidence type="ECO:0000259" key="1">
    <source>
        <dbReference type="Pfam" id="PF12146"/>
    </source>
</evidence>
<evidence type="ECO:0000313" key="3">
    <source>
        <dbReference type="Proteomes" id="UP000187280"/>
    </source>
</evidence>
<proteinExistence type="predicted"/>
<dbReference type="GeneID" id="97765792"/>
<dbReference type="InterPro" id="IPR022742">
    <property type="entry name" value="Hydrolase_4"/>
</dbReference>
<dbReference type="InterPro" id="IPR029058">
    <property type="entry name" value="AB_hydrolase_fold"/>
</dbReference>
<dbReference type="Proteomes" id="UP000187280">
    <property type="component" value="Unassembled WGS sequence"/>
</dbReference>
<name>A0A1H4F9U4_9GAMM</name>
<dbReference type="SUPFAM" id="SSF53474">
    <property type="entry name" value="alpha/beta-Hydrolases"/>
    <property type="match status" value="1"/>
</dbReference>
<dbReference type="InterPro" id="IPR051044">
    <property type="entry name" value="MAG_DAG_Lipase"/>
</dbReference>
<sequence>MTQYPECLLNREAQYAAFANGPLLDFWRRRDEGEFIGVDRVPIRFARFTSPRHHQVVMLLTGRTDSYVKYSEVAYDLFHNGYDVLMMDHRGQGRSGRLLKDTHRGHVENFSDYVDDVAQFWQLQLAKSGYKRRFALAHSMGGVVLADFLARRPEAFDAAALCAPMCDIHLPMPEWLAWRILDQTERYPKLRDYYAIGASQWQPLPYVLNVLTHSRARHLRSVRIYADDPALRIGGPTYHWVREALLAGRDLMSRAAKITVPLLVLQAEDDRVVDNRGQNAFCEAMAAAGHPVAGGKPQVIRDARHDMLFEEDTVRADVFRRILHHFAQYH</sequence>
<dbReference type="RefSeq" id="WP_074729210.1">
    <property type="nucleotide sequence ID" value="NZ_FNQS01000012.1"/>
</dbReference>
<protein>
    <submittedName>
        <fullName evidence="2">Lysophospholipase</fullName>
    </submittedName>
</protein>
<dbReference type="EMBL" id="FNQS01000012">
    <property type="protein sequence ID" value="SEA93578.1"/>
    <property type="molecule type" value="Genomic_DNA"/>
</dbReference>
<evidence type="ECO:0000313" key="2">
    <source>
        <dbReference type="EMBL" id="SEA93578.1"/>
    </source>
</evidence>
<dbReference type="NCBIfam" id="NF008019">
    <property type="entry name" value="PRK10749.1"/>
    <property type="match status" value="1"/>
</dbReference>
<accession>A0A1H4F9U4</accession>
<dbReference type="Pfam" id="PF12146">
    <property type="entry name" value="Hydrolase_4"/>
    <property type="match status" value="1"/>
</dbReference>
<dbReference type="STRING" id="71657.SAMN02982996_02948"/>
<feature type="domain" description="Serine aminopeptidase S33" evidence="1">
    <location>
        <begin position="53"/>
        <end position="312"/>
    </location>
</feature>
<reference evidence="2 3" key="1">
    <citation type="submission" date="2016-10" db="EMBL/GenBank/DDBJ databases">
        <authorList>
            <person name="de Groot N.N."/>
        </authorList>
    </citation>
    <scope>NUCLEOTIDE SEQUENCE [LARGE SCALE GENOMIC DNA]</scope>
    <source>
        <strain evidence="2 3">ATCC 29281</strain>
    </source>
</reference>
<dbReference type="PANTHER" id="PTHR11614">
    <property type="entry name" value="PHOSPHOLIPASE-RELATED"/>
    <property type="match status" value="1"/>
</dbReference>
<dbReference type="AlphaFoldDB" id="A0A1H4F9U4"/>
<dbReference type="Gene3D" id="3.40.50.1820">
    <property type="entry name" value="alpha/beta hydrolase"/>
    <property type="match status" value="1"/>
</dbReference>